<dbReference type="InterPro" id="IPR019606">
    <property type="entry name" value="GerMN"/>
</dbReference>
<feature type="chain" id="PRO_5039238589" description="GerMN domain-containing protein" evidence="1">
    <location>
        <begin position="24"/>
        <end position="276"/>
    </location>
</feature>
<dbReference type="AlphaFoldDB" id="A0A8J3TE37"/>
<proteinExistence type="predicted"/>
<name>A0A8J3TE37_9ACTN</name>
<evidence type="ECO:0000256" key="1">
    <source>
        <dbReference type="SAM" id="SignalP"/>
    </source>
</evidence>
<dbReference type="InterPro" id="IPR018911">
    <property type="entry name" value="Gmad2_Ig-like_dom"/>
</dbReference>
<gene>
    <name evidence="3" type="ORF">Pme01_42210</name>
</gene>
<keyword evidence="4" id="KW-1185">Reference proteome</keyword>
<dbReference type="RefSeq" id="WP_168116964.1">
    <property type="nucleotide sequence ID" value="NZ_BOON01000039.1"/>
</dbReference>
<protein>
    <recommendedName>
        <fullName evidence="2">GerMN domain-containing protein</fullName>
    </recommendedName>
</protein>
<evidence type="ECO:0000313" key="4">
    <source>
        <dbReference type="Proteomes" id="UP000599074"/>
    </source>
</evidence>
<organism evidence="3 4">
    <name type="scientific">Planosporangium mesophilum</name>
    <dbReference type="NCBI Taxonomy" id="689768"/>
    <lineage>
        <taxon>Bacteria</taxon>
        <taxon>Bacillati</taxon>
        <taxon>Actinomycetota</taxon>
        <taxon>Actinomycetes</taxon>
        <taxon>Micromonosporales</taxon>
        <taxon>Micromonosporaceae</taxon>
        <taxon>Planosporangium</taxon>
    </lineage>
</organism>
<accession>A0A8J3TE37</accession>
<dbReference type="Pfam" id="PF10646">
    <property type="entry name" value="Germane"/>
    <property type="match status" value="1"/>
</dbReference>
<dbReference type="SMART" id="SM00909">
    <property type="entry name" value="Germane"/>
    <property type="match status" value="1"/>
</dbReference>
<sequence length="276" mass="28024">MNRLVIVLLPALLAAGCSVPRSGTLGTAPTGSAAASAPPAAETSPTGTVTVQLWFVRAGKLVPTHRTRPATVATSRLVLAELAAGPSPAEAAAGLSSAVPSGAGFGIASIADGVETVSFDPGFSAGDTGTVRLRRAQVVYSLTQFPTVSRVQFRSGAEPLGRPAARSEYADLLPPIVVTSPDIGERLSGPVTVDGTADVFEATVNVRVLDAAGRVIATAFTTATCGTGCRGDYRVAVAYRLADDQPGTVEVYEVSPRDGSRVNVVAVPVILAATGR</sequence>
<evidence type="ECO:0000313" key="3">
    <source>
        <dbReference type="EMBL" id="GII24624.1"/>
    </source>
</evidence>
<reference evidence="3" key="1">
    <citation type="submission" date="2021-01" db="EMBL/GenBank/DDBJ databases">
        <title>Whole genome shotgun sequence of Planosporangium mesophilum NBRC 109066.</title>
        <authorList>
            <person name="Komaki H."/>
            <person name="Tamura T."/>
        </authorList>
    </citation>
    <scope>NUCLEOTIDE SEQUENCE</scope>
    <source>
        <strain evidence="3">NBRC 109066</strain>
    </source>
</reference>
<comment type="caution">
    <text evidence="3">The sequence shown here is derived from an EMBL/GenBank/DDBJ whole genome shotgun (WGS) entry which is preliminary data.</text>
</comment>
<dbReference type="PROSITE" id="PS51257">
    <property type="entry name" value="PROKAR_LIPOPROTEIN"/>
    <property type="match status" value="1"/>
</dbReference>
<evidence type="ECO:0000259" key="2">
    <source>
        <dbReference type="SMART" id="SM00909"/>
    </source>
</evidence>
<dbReference type="Pfam" id="PF10648">
    <property type="entry name" value="Gmad2"/>
    <property type="match status" value="1"/>
</dbReference>
<dbReference type="Proteomes" id="UP000599074">
    <property type="component" value="Unassembled WGS sequence"/>
</dbReference>
<dbReference type="EMBL" id="BOON01000039">
    <property type="protein sequence ID" value="GII24624.1"/>
    <property type="molecule type" value="Genomic_DNA"/>
</dbReference>
<feature type="domain" description="GerMN" evidence="2">
    <location>
        <begin position="75"/>
        <end position="164"/>
    </location>
</feature>
<feature type="signal peptide" evidence="1">
    <location>
        <begin position="1"/>
        <end position="23"/>
    </location>
</feature>
<keyword evidence="1" id="KW-0732">Signal</keyword>